<feature type="domain" description="DUF4817" evidence="1">
    <location>
        <begin position="6"/>
        <end position="53"/>
    </location>
</feature>
<dbReference type="Pfam" id="PF16087">
    <property type="entry name" value="DUF4817"/>
    <property type="match status" value="1"/>
</dbReference>
<dbReference type="PANTHER" id="PTHR47326:SF1">
    <property type="entry name" value="HTH PSQ-TYPE DOMAIN-CONTAINING PROTEIN"/>
    <property type="match status" value="1"/>
</dbReference>
<evidence type="ECO:0000259" key="1">
    <source>
        <dbReference type="Pfam" id="PF16087"/>
    </source>
</evidence>
<evidence type="ECO:0000313" key="3">
    <source>
        <dbReference type="EMBL" id="JAT20373.1"/>
    </source>
</evidence>
<organism evidence="4">
    <name type="scientific">Graphocephala atropunctata</name>
    <dbReference type="NCBI Taxonomy" id="36148"/>
    <lineage>
        <taxon>Eukaryota</taxon>
        <taxon>Metazoa</taxon>
        <taxon>Ecdysozoa</taxon>
        <taxon>Arthropoda</taxon>
        <taxon>Hexapoda</taxon>
        <taxon>Insecta</taxon>
        <taxon>Pterygota</taxon>
        <taxon>Neoptera</taxon>
        <taxon>Paraneoptera</taxon>
        <taxon>Hemiptera</taxon>
        <taxon>Auchenorrhyncha</taxon>
        <taxon>Membracoidea</taxon>
        <taxon>Cicadellidae</taxon>
        <taxon>Cicadellinae</taxon>
        <taxon>Cicadellini</taxon>
        <taxon>Graphocephala</taxon>
    </lineage>
</organism>
<dbReference type="AlphaFoldDB" id="A0A1B6M4E2"/>
<evidence type="ECO:0000313" key="4">
    <source>
        <dbReference type="EMBL" id="JAT30790.1"/>
    </source>
</evidence>
<evidence type="ECO:0000313" key="2">
    <source>
        <dbReference type="EMBL" id="JAT19288.1"/>
    </source>
</evidence>
<dbReference type="EMBL" id="GEBQ01009187">
    <property type="protein sequence ID" value="JAT30790.1"/>
    <property type="molecule type" value="Transcribed_RNA"/>
</dbReference>
<dbReference type="EMBL" id="GEBQ01019604">
    <property type="protein sequence ID" value="JAT20373.1"/>
    <property type="molecule type" value="Transcribed_RNA"/>
</dbReference>
<dbReference type="PANTHER" id="PTHR47326">
    <property type="entry name" value="TRANSPOSABLE ELEMENT TC3 TRANSPOSASE-LIKE PROTEIN"/>
    <property type="match status" value="1"/>
</dbReference>
<dbReference type="InterPro" id="IPR032135">
    <property type="entry name" value="DUF4817"/>
</dbReference>
<proteinExistence type="predicted"/>
<name>A0A1B6M4E2_9HEMI</name>
<protein>
    <recommendedName>
        <fullName evidence="1">DUF4817 domain-containing protein</fullName>
    </recommendedName>
</protein>
<gene>
    <name evidence="3" type="ORF">g.22425</name>
    <name evidence="4" type="ORF">g.22427</name>
    <name evidence="2" type="ORF">g.22428</name>
</gene>
<reference evidence="4" key="1">
    <citation type="submission" date="2015-11" db="EMBL/GenBank/DDBJ databases">
        <title>De novo transcriptome assembly of four potential Pierce s Disease insect vectors from Arizona vineyards.</title>
        <authorList>
            <person name="Tassone E.E."/>
        </authorList>
    </citation>
    <scope>NUCLEOTIDE SEQUENCE</scope>
</reference>
<feature type="non-terminal residue" evidence="4">
    <location>
        <position position="103"/>
    </location>
</feature>
<accession>A0A1B6M4E2</accession>
<sequence length="103" mass="11619">MVRSNAEKVEMILFYGEVRRNVHEAVRLFNAPHPDTPIDRAYIKRLVQKFSTTFSVKEAPRAGRPATTTEDIEIQVLANYAANPHESLRSTALDIGISKDTVH</sequence>
<dbReference type="EMBL" id="GEBQ01020689">
    <property type="protein sequence ID" value="JAT19288.1"/>
    <property type="molecule type" value="Transcribed_RNA"/>
</dbReference>